<reference evidence="2 3" key="1">
    <citation type="journal article" date="2019" name="Int. J. Syst. Evol. Microbiol.">
        <title>The Global Catalogue of Microorganisms (GCM) 10K type strain sequencing project: providing services to taxonomists for standard genome sequencing and annotation.</title>
        <authorList>
            <consortium name="The Broad Institute Genomics Platform"/>
            <consortium name="The Broad Institute Genome Sequencing Center for Infectious Disease"/>
            <person name="Wu L."/>
            <person name="Ma J."/>
        </authorList>
    </citation>
    <scope>NUCLEOTIDE SEQUENCE [LARGE SCALE GENOMIC DNA]</scope>
    <source>
        <strain evidence="2 3">JCM 14303</strain>
    </source>
</reference>
<protein>
    <recommendedName>
        <fullName evidence="4">Molecular chaperone DnaJ</fullName>
    </recommendedName>
</protein>
<keyword evidence="1" id="KW-0812">Transmembrane</keyword>
<evidence type="ECO:0000313" key="3">
    <source>
        <dbReference type="Proteomes" id="UP001500363"/>
    </source>
</evidence>
<gene>
    <name evidence="2" type="ORF">GCM10009741_00120</name>
</gene>
<keyword evidence="1" id="KW-0472">Membrane</keyword>
<evidence type="ECO:0008006" key="4">
    <source>
        <dbReference type="Google" id="ProtNLM"/>
    </source>
</evidence>
<feature type="transmembrane region" description="Helical" evidence="1">
    <location>
        <begin position="86"/>
        <end position="104"/>
    </location>
</feature>
<comment type="caution">
    <text evidence="2">The sequence shown here is derived from an EMBL/GenBank/DDBJ whole genome shotgun (WGS) entry which is preliminary data.</text>
</comment>
<proteinExistence type="predicted"/>
<keyword evidence="3" id="KW-1185">Reference proteome</keyword>
<name>A0ABN1ZYH8_9ACTN</name>
<evidence type="ECO:0000256" key="1">
    <source>
        <dbReference type="SAM" id="Phobius"/>
    </source>
</evidence>
<sequence length="120" mass="12650">MGLSLRQRELRAVGADQLSPDQQAKAYRAAQRGEVHPDPVIRAAALRIASHRVTGAVRQRRFLVVVGVLVALSAVVNLLAGNVSSAVAGFVGAGAFGVVLRQWATARRRAAELVRASDGT</sequence>
<dbReference type="Proteomes" id="UP001500363">
    <property type="component" value="Unassembled WGS sequence"/>
</dbReference>
<dbReference type="EMBL" id="BAAANC010000001">
    <property type="protein sequence ID" value="GAA1507500.1"/>
    <property type="molecule type" value="Genomic_DNA"/>
</dbReference>
<feature type="transmembrane region" description="Helical" evidence="1">
    <location>
        <begin position="62"/>
        <end position="80"/>
    </location>
</feature>
<accession>A0ABN1ZYH8</accession>
<evidence type="ECO:0000313" key="2">
    <source>
        <dbReference type="EMBL" id="GAA1507500.1"/>
    </source>
</evidence>
<keyword evidence="1" id="KW-1133">Transmembrane helix</keyword>
<organism evidence="2 3">
    <name type="scientific">Kribbella lupini</name>
    <dbReference type="NCBI Taxonomy" id="291602"/>
    <lineage>
        <taxon>Bacteria</taxon>
        <taxon>Bacillati</taxon>
        <taxon>Actinomycetota</taxon>
        <taxon>Actinomycetes</taxon>
        <taxon>Propionibacteriales</taxon>
        <taxon>Kribbellaceae</taxon>
        <taxon>Kribbella</taxon>
    </lineage>
</organism>